<dbReference type="EMBL" id="JH000137">
    <property type="protein sequence ID" value="EGV97459.1"/>
    <property type="molecule type" value="Genomic_DNA"/>
</dbReference>
<organism evidence="2 3">
    <name type="scientific">Cricetulus griseus</name>
    <name type="common">Chinese hamster</name>
    <name type="synonym">Cricetulus barabensis griseus</name>
    <dbReference type="NCBI Taxonomy" id="10029"/>
    <lineage>
        <taxon>Eukaryota</taxon>
        <taxon>Metazoa</taxon>
        <taxon>Chordata</taxon>
        <taxon>Craniata</taxon>
        <taxon>Vertebrata</taxon>
        <taxon>Euteleostomi</taxon>
        <taxon>Mammalia</taxon>
        <taxon>Eutheria</taxon>
        <taxon>Euarchontoglires</taxon>
        <taxon>Glires</taxon>
        <taxon>Rodentia</taxon>
        <taxon>Myomorpha</taxon>
        <taxon>Muroidea</taxon>
        <taxon>Cricetidae</taxon>
        <taxon>Cricetinae</taxon>
        <taxon>Cricetulus</taxon>
    </lineage>
</organism>
<evidence type="ECO:0000313" key="3">
    <source>
        <dbReference type="Proteomes" id="UP000001075"/>
    </source>
</evidence>
<gene>
    <name evidence="2" type="ORF">I79_005117</name>
</gene>
<evidence type="ECO:0000313" key="2">
    <source>
        <dbReference type="EMBL" id="EGV97459.1"/>
    </source>
</evidence>
<protein>
    <submittedName>
        <fullName evidence="2">Uncharacterized protein</fullName>
    </submittedName>
</protein>
<feature type="compositionally biased region" description="Basic and acidic residues" evidence="1">
    <location>
        <begin position="10"/>
        <end position="26"/>
    </location>
</feature>
<dbReference type="AlphaFoldDB" id="G3H4B7"/>
<dbReference type="InParanoid" id="G3H4B7"/>
<reference evidence="3" key="1">
    <citation type="journal article" date="2011" name="Nat. Biotechnol.">
        <title>The genomic sequence of the Chinese hamster ovary (CHO)-K1 cell line.</title>
        <authorList>
            <person name="Xu X."/>
            <person name="Nagarajan H."/>
            <person name="Lewis N.E."/>
            <person name="Pan S."/>
            <person name="Cai Z."/>
            <person name="Liu X."/>
            <person name="Chen W."/>
            <person name="Xie M."/>
            <person name="Wang W."/>
            <person name="Hammond S."/>
            <person name="Andersen M.R."/>
            <person name="Neff N."/>
            <person name="Passarelli B."/>
            <person name="Koh W."/>
            <person name="Fan H.C."/>
            <person name="Wang J."/>
            <person name="Gui Y."/>
            <person name="Lee K.H."/>
            <person name="Betenbaugh M.J."/>
            <person name="Quake S.R."/>
            <person name="Famili I."/>
            <person name="Palsson B.O."/>
            <person name="Wang J."/>
        </authorList>
    </citation>
    <scope>NUCLEOTIDE SEQUENCE [LARGE SCALE GENOMIC DNA]</scope>
    <source>
        <strain evidence="3">CHO K1 cell line</strain>
    </source>
</reference>
<proteinExistence type="predicted"/>
<name>G3H4B7_CRIGR</name>
<feature type="region of interest" description="Disordered" evidence="1">
    <location>
        <begin position="1"/>
        <end position="52"/>
    </location>
</feature>
<evidence type="ECO:0000256" key="1">
    <source>
        <dbReference type="SAM" id="MobiDB-lite"/>
    </source>
</evidence>
<dbReference type="Proteomes" id="UP000001075">
    <property type="component" value="Unassembled WGS sequence"/>
</dbReference>
<dbReference type="GlyGen" id="G3H4B7">
    <property type="glycosylation" value="1 site"/>
</dbReference>
<accession>G3H4B7</accession>
<sequence>MVSSKGPLDCQEHVQTRGHHSRDTAEQTHPTPLHRVMRVSESFPEAATPSSV</sequence>